<keyword evidence="5 11" id="KW-0547">Nucleotide-binding</keyword>
<evidence type="ECO:0000256" key="4">
    <source>
        <dbReference type="ARBA" id="ARBA00022598"/>
    </source>
</evidence>
<dbReference type="GO" id="GO:0006412">
    <property type="term" value="P:translation"/>
    <property type="evidence" value="ECO:0007669"/>
    <property type="project" value="UniProtKB-UniRule"/>
</dbReference>
<comment type="similarity">
    <text evidence="1 11">Belongs to the GatB/GatE family. GatB subfamily.</text>
</comment>
<comment type="catalytic activity">
    <reaction evidence="10 11">
        <text>L-glutamyl-tRNA(Gln) + L-glutamine + ATP + H2O = L-glutaminyl-tRNA(Gln) + L-glutamate + ADP + phosphate + H(+)</text>
        <dbReference type="Rhea" id="RHEA:17521"/>
        <dbReference type="Rhea" id="RHEA-COMP:9681"/>
        <dbReference type="Rhea" id="RHEA-COMP:9684"/>
        <dbReference type="ChEBI" id="CHEBI:15377"/>
        <dbReference type="ChEBI" id="CHEBI:15378"/>
        <dbReference type="ChEBI" id="CHEBI:29985"/>
        <dbReference type="ChEBI" id="CHEBI:30616"/>
        <dbReference type="ChEBI" id="CHEBI:43474"/>
        <dbReference type="ChEBI" id="CHEBI:58359"/>
        <dbReference type="ChEBI" id="CHEBI:78520"/>
        <dbReference type="ChEBI" id="CHEBI:78521"/>
        <dbReference type="ChEBI" id="CHEBI:456216"/>
    </reaction>
</comment>
<dbReference type="EMBL" id="SJPK01000001">
    <property type="protein sequence ID" value="TWT74952.1"/>
    <property type="molecule type" value="Genomic_DNA"/>
</dbReference>
<organism evidence="13 14">
    <name type="scientific">Allorhodopirellula solitaria</name>
    <dbReference type="NCBI Taxonomy" id="2527987"/>
    <lineage>
        <taxon>Bacteria</taxon>
        <taxon>Pseudomonadati</taxon>
        <taxon>Planctomycetota</taxon>
        <taxon>Planctomycetia</taxon>
        <taxon>Pirellulales</taxon>
        <taxon>Pirellulaceae</taxon>
        <taxon>Allorhodopirellula</taxon>
    </lineage>
</organism>
<dbReference type="GO" id="GO:0005524">
    <property type="term" value="F:ATP binding"/>
    <property type="evidence" value="ECO:0007669"/>
    <property type="project" value="UniProtKB-KW"/>
</dbReference>
<keyword evidence="14" id="KW-1185">Reference proteome</keyword>
<evidence type="ECO:0000256" key="2">
    <source>
        <dbReference type="ARBA" id="ARBA00011123"/>
    </source>
</evidence>
<dbReference type="EC" id="6.3.5.-" evidence="11"/>
<feature type="domain" description="Asn/Gln amidotransferase" evidence="12">
    <location>
        <begin position="379"/>
        <end position="524"/>
    </location>
</feature>
<dbReference type="PANTHER" id="PTHR11659:SF0">
    <property type="entry name" value="GLUTAMYL-TRNA(GLN) AMIDOTRANSFERASE SUBUNIT B, MITOCHONDRIAL"/>
    <property type="match status" value="1"/>
</dbReference>
<dbReference type="SMART" id="SM00845">
    <property type="entry name" value="GatB_Yqey"/>
    <property type="match status" value="1"/>
</dbReference>
<dbReference type="HAMAP" id="MF_00121">
    <property type="entry name" value="GatB"/>
    <property type="match status" value="1"/>
</dbReference>
<dbReference type="SUPFAM" id="SSF55931">
    <property type="entry name" value="Glutamine synthetase/guanido kinase"/>
    <property type="match status" value="1"/>
</dbReference>
<protein>
    <recommendedName>
        <fullName evidence="3 11">Aspartyl/glutamyl-tRNA(Asn/Gln) amidotransferase subunit B</fullName>
        <shortName evidence="11">Asp/Glu-ADT subunit B</shortName>
        <ecNumber evidence="11">6.3.5.-</ecNumber>
    </recommendedName>
</protein>
<comment type="subunit">
    <text evidence="2 11">Heterotrimer of A, B and C subunits.</text>
</comment>
<dbReference type="Pfam" id="PF02637">
    <property type="entry name" value="GatB_Yqey"/>
    <property type="match status" value="1"/>
</dbReference>
<accession>A0A5C5YJA3</accession>
<dbReference type="Proteomes" id="UP000318053">
    <property type="component" value="Unassembled WGS sequence"/>
</dbReference>
<dbReference type="AlphaFoldDB" id="A0A5C5YJA3"/>
<comment type="function">
    <text evidence="8 11">Allows the formation of correctly charged Asn-tRNA(Asn) or Gln-tRNA(Gln) through the transamidation of misacylated Asp-tRNA(Asn) or Glu-tRNA(Gln) in organisms which lack either or both of asparaginyl-tRNA or glutaminyl-tRNA synthetases. The reaction takes place in the presence of glutamine and ATP through an activated phospho-Asp-tRNA(Asn) or phospho-Glu-tRNA(Gln).</text>
</comment>
<dbReference type="InterPro" id="IPR006075">
    <property type="entry name" value="Asn/Gln-tRNA_Trfase_suB/E_cat"/>
</dbReference>
<name>A0A5C5YJA3_9BACT</name>
<reference evidence="13 14" key="1">
    <citation type="submission" date="2019-02" db="EMBL/GenBank/DDBJ databases">
        <title>Deep-cultivation of Planctomycetes and their phenomic and genomic characterization uncovers novel biology.</title>
        <authorList>
            <person name="Wiegand S."/>
            <person name="Jogler M."/>
            <person name="Boedeker C."/>
            <person name="Pinto D."/>
            <person name="Vollmers J."/>
            <person name="Rivas-Marin E."/>
            <person name="Kohn T."/>
            <person name="Peeters S.H."/>
            <person name="Heuer A."/>
            <person name="Rast P."/>
            <person name="Oberbeckmann S."/>
            <person name="Bunk B."/>
            <person name="Jeske O."/>
            <person name="Meyerdierks A."/>
            <person name="Storesund J.E."/>
            <person name="Kallscheuer N."/>
            <person name="Luecker S."/>
            <person name="Lage O.M."/>
            <person name="Pohl T."/>
            <person name="Merkel B.J."/>
            <person name="Hornburger P."/>
            <person name="Mueller R.-W."/>
            <person name="Bruemmer F."/>
            <person name="Labrenz M."/>
            <person name="Spormann A.M."/>
            <person name="Op Den Camp H."/>
            <person name="Overmann J."/>
            <person name="Amann R."/>
            <person name="Jetten M.S.M."/>
            <person name="Mascher T."/>
            <person name="Medema M.H."/>
            <person name="Devos D.P."/>
            <person name="Kaster A.-K."/>
            <person name="Ovreas L."/>
            <person name="Rohde M."/>
            <person name="Galperin M.Y."/>
            <person name="Jogler C."/>
        </authorList>
    </citation>
    <scope>NUCLEOTIDE SEQUENCE [LARGE SCALE GENOMIC DNA]</scope>
    <source>
        <strain evidence="13 14">CA85</strain>
    </source>
</reference>
<dbReference type="Gene3D" id="1.10.10.410">
    <property type="match status" value="1"/>
</dbReference>
<evidence type="ECO:0000256" key="8">
    <source>
        <dbReference type="ARBA" id="ARBA00024799"/>
    </source>
</evidence>
<evidence type="ECO:0000259" key="12">
    <source>
        <dbReference type="SMART" id="SM00845"/>
    </source>
</evidence>
<evidence type="ECO:0000256" key="3">
    <source>
        <dbReference type="ARBA" id="ARBA00016923"/>
    </source>
</evidence>
<evidence type="ECO:0000256" key="1">
    <source>
        <dbReference type="ARBA" id="ARBA00005306"/>
    </source>
</evidence>
<dbReference type="InterPro" id="IPR017958">
    <property type="entry name" value="Gln-tRNA_amidoTrfase_suB_CS"/>
</dbReference>
<dbReference type="NCBIfam" id="NF004014">
    <property type="entry name" value="PRK05477.1-4"/>
    <property type="match status" value="1"/>
</dbReference>
<gene>
    <name evidence="11 13" type="primary">gatB</name>
    <name evidence="13" type="ORF">CA85_02400</name>
</gene>
<dbReference type="GO" id="GO:0050566">
    <property type="term" value="F:asparaginyl-tRNA synthase (glutamine-hydrolyzing) activity"/>
    <property type="evidence" value="ECO:0007669"/>
    <property type="project" value="RHEA"/>
</dbReference>
<dbReference type="InterPro" id="IPR018027">
    <property type="entry name" value="Asn/Gln_amidotransferase"/>
</dbReference>
<comment type="caution">
    <text evidence="13">The sequence shown here is derived from an EMBL/GenBank/DDBJ whole genome shotgun (WGS) entry which is preliminary data.</text>
</comment>
<dbReference type="InterPro" id="IPR017959">
    <property type="entry name" value="Asn/Gln-tRNA_amidoTrfase_suB/E"/>
</dbReference>
<evidence type="ECO:0000256" key="9">
    <source>
        <dbReference type="ARBA" id="ARBA00047380"/>
    </source>
</evidence>
<comment type="catalytic activity">
    <reaction evidence="9 11">
        <text>L-aspartyl-tRNA(Asn) + L-glutamine + ATP + H2O = L-asparaginyl-tRNA(Asn) + L-glutamate + ADP + phosphate + 2 H(+)</text>
        <dbReference type="Rhea" id="RHEA:14513"/>
        <dbReference type="Rhea" id="RHEA-COMP:9674"/>
        <dbReference type="Rhea" id="RHEA-COMP:9677"/>
        <dbReference type="ChEBI" id="CHEBI:15377"/>
        <dbReference type="ChEBI" id="CHEBI:15378"/>
        <dbReference type="ChEBI" id="CHEBI:29985"/>
        <dbReference type="ChEBI" id="CHEBI:30616"/>
        <dbReference type="ChEBI" id="CHEBI:43474"/>
        <dbReference type="ChEBI" id="CHEBI:58359"/>
        <dbReference type="ChEBI" id="CHEBI:78515"/>
        <dbReference type="ChEBI" id="CHEBI:78516"/>
        <dbReference type="ChEBI" id="CHEBI:456216"/>
    </reaction>
</comment>
<dbReference type="PROSITE" id="PS01234">
    <property type="entry name" value="GATB"/>
    <property type="match status" value="1"/>
</dbReference>
<dbReference type="InterPro" id="IPR014746">
    <property type="entry name" value="Gln_synth/guanido_kin_cat_dom"/>
</dbReference>
<sequence>MASVAGAVADSYNAGFLGSPFSLSFTPIDMPTSTRLASDRYPVTVIIGLEVHAQLKTQTKLFCGCATQFGMPANTQVCPVCLGMPGALPVINREAIELSVRTGLALNCSIPPLTKWDRKQYFYPDLPKGYQISQFDLPICADGYLDITDPADPDSTRHIGIVRAHLEEDAGKSMHDESAGVSDTKIDLNRCGTPLLEIVSQPDLRSAAEAKEYLSELKLLLTHLAVSDCEMQEGSLRADANVNLHLDVDGKKVATPIVEVKNLNSFRNVQRAIDYEVERQLVAWEDSGETINDAPKRTFGWDDASERTFPQREKEESADYRYFPDPDLLPVRLPRDMIDEIRSSLGELPAVTRTRLQNQYGLKFYDADVIVNQGPAMIDYFETAASHSGDPKKTSSWIMQEVMRTIKERDVEIQSFPVPPNRLGELVHKIVDGKLDNARARDVFEYLLDHDENVDTALAALGIEAVGEDDLLELCRELLAANPQVVEDVQGGKQQAVGALIGKARAKNPNANPKAVRQTLLDLIAQA</sequence>
<keyword evidence="4 11" id="KW-0436">Ligase</keyword>
<evidence type="ECO:0000313" key="14">
    <source>
        <dbReference type="Proteomes" id="UP000318053"/>
    </source>
</evidence>
<dbReference type="GO" id="GO:0070681">
    <property type="term" value="P:glutaminyl-tRNAGln biosynthesis via transamidation"/>
    <property type="evidence" value="ECO:0007669"/>
    <property type="project" value="TreeGrafter"/>
</dbReference>
<proteinExistence type="inferred from homology"/>
<evidence type="ECO:0000256" key="5">
    <source>
        <dbReference type="ARBA" id="ARBA00022741"/>
    </source>
</evidence>
<evidence type="ECO:0000256" key="7">
    <source>
        <dbReference type="ARBA" id="ARBA00022917"/>
    </source>
</evidence>
<dbReference type="Pfam" id="PF02934">
    <property type="entry name" value="GatB_N"/>
    <property type="match status" value="1"/>
</dbReference>
<dbReference type="PANTHER" id="PTHR11659">
    <property type="entry name" value="GLUTAMYL-TRNA GLN AMIDOTRANSFERASE SUBUNIT B MITOCHONDRIAL AND PROKARYOTIC PET112-RELATED"/>
    <property type="match status" value="1"/>
</dbReference>
<keyword evidence="7 11" id="KW-0648">Protein biosynthesis</keyword>
<dbReference type="NCBIfam" id="TIGR00133">
    <property type="entry name" value="gatB"/>
    <property type="match status" value="1"/>
</dbReference>
<dbReference type="GO" id="GO:0016740">
    <property type="term" value="F:transferase activity"/>
    <property type="evidence" value="ECO:0007669"/>
    <property type="project" value="UniProtKB-KW"/>
</dbReference>
<dbReference type="SUPFAM" id="SSF89095">
    <property type="entry name" value="GatB/YqeY motif"/>
    <property type="match status" value="1"/>
</dbReference>
<keyword evidence="13" id="KW-0808">Transferase</keyword>
<evidence type="ECO:0000256" key="10">
    <source>
        <dbReference type="ARBA" id="ARBA00047913"/>
    </source>
</evidence>
<dbReference type="NCBIfam" id="NF004012">
    <property type="entry name" value="PRK05477.1-2"/>
    <property type="match status" value="1"/>
</dbReference>
<keyword evidence="6 11" id="KW-0067">ATP-binding</keyword>
<dbReference type="InterPro" id="IPR003789">
    <property type="entry name" value="Asn/Gln_tRNA_amidoTrase-B-like"/>
</dbReference>
<dbReference type="GO" id="GO:0050567">
    <property type="term" value="F:glutaminyl-tRNA synthase (glutamine-hydrolyzing) activity"/>
    <property type="evidence" value="ECO:0007669"/>
    <property type="project" value="UniProtKB-UniRule"/>
</dbReference>
<evidence type="ECO:0000313" key="13">
    <source>
        <dbReference type="EMBL" id="TWT74952.1"/>
    </source>
</evidence>
<evidence type="ECO:0000256" key="6">
    <source>
        <dbReference type="ARBA" id="ARBA00022840"/>
    </source>
</evidence>
<dbReference type="InterPro" id="IPR023168">
    <property type="entry name" value="GatB_Yqey_C_2"/>
</dbReference>
<evidence type="ECO:0000256" key="11">
    <source>
        <dbReference type="HAMAP-Rule" id="MF_00121"/>
    </source>
</evidence>
<dbReference type="InterPro" id="IPR004413">
    <property type="entry name" value="GatB"/>
</dbReference>